<dbReference type="NCBIfam" id="TIGR03317">
    <property type="entry name" value="ygfZ_signature"/>
    <property type="match status" value="1"/>
</dbReference>
<evidence type="ECO:0000259" key="4">
    <source>
        <dbReference type="Pfam" id="PF01571"/>
    </source>
</evidence>
<dbReference type="AlphaFoldDB" id="T0RKP5"/>
<dbReference type="InterPro" id="IPR006222">
    <property type="entry name" value="GCVT_N"/>
</dbReference>
<dbReference type="GO" id="GO:0005759">
    <property type="term" value="C:mitochondrial matrix"/>
    <property type="evidence" value="ECO:0007669"/>
    <property type="project" value="TreeGrafter"/>
</dbReference>
<evidence type="ECO:0000313" key="7">
    <source>
        <dbReference type="Proteomes" id="UP000030762"/>
    </source>
</evidence>
<evidence type="ECO:0008006" key="8">
    <source>
        <dbReference type="Google" id="ProtNLM"/>
    </source>
</evidence>
<dbReference type="PANTHER" id="PTHR22602:SF0">
    <property type="entry name" value="TRANSFERASE CAF17, MITOCHONDRIAL-RELATED"/>
    <property type="match status" value="1"/>
</dbReference>
<protein>
    <recommendedName>
        <fullName evidence="8">Aminomethyltransferase folate-binding domain-containing protein</fullName>
    </recommendedName>
</protein>
<dbReference type="InterPro" id="IPR045179">
    <property type="entry name" value="YgfZ/GcvT"/>
</dbReference>
<feature type="domain" description="GCVT N-terminal" evidence="4">
    <location>
        <begin position="18"/>
        <end position="110"/>
    </location>
</feature>
<dbReference type="GeneID" id="19950200"/>
<keyword evidence="2" id="KW-0809">Transit peptide</keyword>
<dbReference type="EMBL" id="JH767161">
    <property type="protein sequence ID" value="EQC32943.1"/>
    <property type="molecule type" value="Genomic_DNA"/>
</dbReference>
<evidence type="ECO:0000256" key="1">
    <source>
        <dbReference type="ARBA" id="ARBA00004173"/>
    </source>
</evidence>
<reference evidence="6 7" key="1">
    <citation type="submission" date="2012-04" db="EMBL/GenBank/DDBJ databases">
        <title>The Genome Sequence of Saprolegnia declina VS20.</title>
        <authorList>
            <consortium name="The Broad Institute Genome Sequencing Platform"/>
            <person name="Russ C."/>
            <person name="Nusbaum C."/>
            <person name="Tyler B."/>
            <person name="van West P."/>
            <person name="Dieguez-Uribeondo J."/>
            <person name="de Bruijn I."/>
            <person name="Tripathy S."/>
            <person name="Jiang R."/>
            <person name="Young S.K."/>
            <person name="Zeng Q."/>
            <person name="Gargeya S."/>
            <person name="Fitzgerald M."/>
            <person name="Haas B."/>
            <person name="Abouelleil A."/>
            <person name="Alvarado L."/>
            <person name="Arachchi H.M."/>
            <person name="Berlin A."/>
            <person name="Chapman S.B."/>
            <person name="Goldberg J."/>
            <person name="Griggs A."/>
            <person name="Gujja S."/>
            <person name="Hansen M."/>
            <person name="Howarth C."/>
            <person name="Imamovic A."/>
            <person name="Larimer J."/>
            <person name="McCowen C."/>
            <person name="Montmayeur A."/>
            <person name="Murphy C."/>
            <person name="Neiman D."/>
            <person name="Pearson M."/>
            <person name="Priest M."/>
            <person name="Roberts A."/>
            <person name="Saif S."/>
            <person name="Shea T."/>
            <person name="Sisk P."/>
            <person name="Sykes S."/>
            <person name="Wortman J."/>
            <person name="Nusbaum C."/>
            <person name="Birren B."/>
        </authorList>
    </citation>
    <scope>NUCLEOTIDE SEQUENCE [LARGE SCALE GENOMIC DNA]</scope>
    <source>
        <strain evidence="6 7">VS20</strain>
    </source>
</reference>
<gene>
    <name evidence="6" type="ORF">SDRG_09473</name>
</gene>
<dbReference type="InterPro" id="IPR027266">
    <property type="entry name" value="TrmE/GcvT-like"/>
</dbReference>
<dbReference type="Proteomes" id="UP000030762">
    <property type="component" value="Unassembled WGS sequence"/>
</dbReference>
<evidence type="ECO:0000256" key="3">
    <source>
        <dbReference type="ARBA" id="ARBA00023128"/>
    </source>
</evidence>
<dbReference type="OMA" id="MDRLHGV"/>
<dbReference type="InterPro" id="IPR057460">
    <property type="entry name" value="CAF17_C"/>
</dbReference>
<organism evidence="6 7">
    <name type="scientific">Saprolegnia diclina (strain VS20)</name>
    <dbReference type="NCBI Taxonomy" id="1156394"/>
    <lineage>
        <taxon>Eukaryota</taxon>
        <taxon>Sar</taxon>
        <taxon>Stramenopiles</taxon>
        <taxon>Oomycota</taxon>
        <taxon>Saprolegniomycetes</taxon>
        <taxon>Saprolegniales</taxon>
        <taxon>Saprolegniaceae</taxon>
        <taxon>Saprolegnia</taxon>
    </lineage>
</organism>
<dbReference type="OrthoDB" id="191995at2759"/>
<dbReference type="GO" id="GO:0016226">
    <property type="term" value="P:iron-sulfur cluster assembly"/>
    <property type="evidence" value="ECO:0007669"/>
    <property type="project" value="TreeGrafter"/>
</dbReference>
<sequence length="347" mass="38229">MAQVWRSAMARLPQKRLLRVEGADVVKFLQGIFSNDMQSFAVRGDARYGGFLNHKGRLLGDAEIVQTSHDTFFIACDEAVSNDMLKHLKKYKLRSKVKFDAVEDDFTLHAILPSLTATDDEFARVQQWKESVNQDVSNDALAYTDPRGDVFGLKAILPAATSLALPEGFAQDDDASTLYRDRRILLGACEGSEHFDAIPLEQNFDMLHGVSFTKGCYVGQELTARTHYKGSIRKRLVPVLFLPAAAPAGFSLTEGMHDASWMAQVTATIPSGVDVGSHILRADTEARVGKITTVAAGVNAAVAMMRMEHLTVEPIDFVTKDAAYHVLPYVPSWWRPLDASTGKPVQD</sequence>
<proteinExistence type="predicted"/>
<dbReference type="InParanoid" id="T0RKP5"/>
<dbReference type="PANTHER" id="PTHR22602">
    <property type="entry name" value="TRANSFERASE CAF17, MITOCHONDRIAL-RELATED"/>
    <property type="match status" value="1"/>
</dbReference>
<dbReference type="Pfam" id="PF25455">
    <property type="entry name" value="Beta-barrel_CAF17_C"/>
    <property type="match status" value="1"/>
</dbReference>
<keyword evidence="7" id="KW-1185">Reference proteome</keyword>
<dbReference type="VEuPathDB" id="FungiDB:SDRG_09473"/>
<dbReference type="eggNOG" id="KOG2929">
    <property type="taxonomic scope" value="Eukaryota"/>
</dbReference>
<dbReference type="InterPro" id="IPR017703">
    <property type="entry name" value="YgfZ/GCV_T_CS"/>
</dbReference>
<dbReference type="Gene3D" id="3.30.1360.120">
    <property type="entry name" value="Probable tRNA modification gtpase trme, domain 1"/>
    <property type="match status" value="1"/>
</dbReference>
<accession>T0RKP5</accession>
<feature type="domain" description="CAF17 C-terminal" evidence="5">
    <location>
        <begin position="233"/>
        <end position="335"/>
    </location>
</feature>
<evidence type="ECO:0000313" key="6">
    <source>
        <dbReference type="EMBL" id="EQC32943.1"/>
    </source>
</evidence>
<dbReference type="RefSeq" id="XP_008613629.1">
    <property type="nucleotide sequence ID" value="XM_008615407.1"/>
</dbReference>
<dbReference type="Pfam" id="PF01571">
    <property type="entry name" value="GCV_T"/>
    <property type="match status" value="1"/>
</dbReference>
<evidence type="ECO:0000259" key="5">
    <source>
        <dbReference type="Pfam" id="PF25455"/>
    </source>
</evidence>
<name>T0RKP5_SAPDV</name>
<dbReference type="SUPFAM" id="SSF103025">
    <property type="entry name" value="Folate-binding domain"/>
    <property type="match status" value="1"/>
</dbReference>
<evidence type="ECO:0000256" key="2">
    <source>
        <dbReference type="ARBA" id="ARBA00022946"/>
    </source>
</evidence>
<keyword evidence="3" id="KW-0496">Mitochondrion</keyword>
<dbReference type="STRING" id="1156394.T0RKP5"/>
<comment type="subcellular location">
    <subcellularLocation>
        <location evidence="1">Mitochondrion</location>
    </subcellularLocation>
</comment>